<name>A0A1H9MXN9_9EURY</name>
<accession>A0A1H9MXN9</accession>
<gene>
    <name evidence="2" type="ORF">SAMN04489841_3545</name>
</gene>
<evidence type="ECO:0000313" key="2">
    <source>
        <dbReference type="EMBL" id="SER28474.1"/>
    </source>
</evidence>
<feature type="compositionally biased region" description="Acidic residues" evidence="1">
    <location>
        <begin position="212"/>
        <end position="222"/>
    </location>
</feature>
<proteinExistence type="predicted"/>
<organism evidence="2 3">
    <name type="scientific">Natrinema salaciae</name>
    <dbReference type="NCBI Taxonomy" id="1186196"/>
    <lineage>
        <taxon>Archaea</taxon>
        <taxon>Methanobacteriati</taxon>
        <taxon>Methanobacteriota</taxon>
        <taxon>Stenosarchaea group</taxon>
        <taxon>Halobacteria</taxon>
        <taxon>Halobacteriales</taxon>
        <taxon>Natrialbaceae</taxon>
        <taxon>Natrinema</taxon>
    </lineage>
</organism>
<dbReference type="AlphaFoldDB" id="A0A1H9MXN9"/>
<feature type="region of interest" description="Disordered" evidence="1">
    <location>
        <begin position="206"/>
        <end position="233"/>
    </location>
</feature>
<evidence type="ECO:0000313" key="3">
    <source>
        <dbReference type="Proteomes" id="UP000199114"/>
    </source>
</evidence>
<sequence length="281" mass="29004">MIATSGALLGSGAIGVSAVQDDGDGSGSDDTDAAEIDPSAIRLVAECVDANREYATFRVDNDADRSITLTHEGTPLYDSGGTDEPDDGDDGNDGSEGDDGNDNAAAVEEINAIVEDINAKLENVDPVGTIDELTESTADDLQDEIFTQVVAEINAQAQEQIGADIADEVSTPEEARAEAEEMPVDRATDALNNAADSVEEIQSIAADATSGDGDDGDGDDDTGGGSDDGLTVAANGSTRFKTRLEEDCTATVTLSLNAETVAEATVDYNQQETYCDGEESC</sequence>
<feature type="compositionally biased region" description="Acidic residues" evidence="1">
    <location>
        <begin position="21"/>
        <end position="35"/>
    </location>
</feature>
<feature type="compositionally biased region" description="Acidic residues" evidence="1">
    <location>
        <begin position="81"/>
        <end position="101"/>
    </location>
</feature>
<reference evidence="3" key="1">
    <citation type="submission" date="2016-10" db="EMBL/GenBank/DDBJ databases">
        <authorList>
            <person name="Varghese N."/>
            <person name="Submissions S."/>
        </authorList>
    </citation>
    <scope>NUCLEOTIDE SEQUENCE [LARGE SCALE GENOMIC DNA]</scope>
    <source>
        <strain evidence="3">DSM 25055</strain>
    </source>
</reference>
<evidence type="ECO:0000256" key="1">
    <source>
        <dbReference type="SAM" id="MobiDB-lite"/>
    </source>
</evidence>
<feature type="region of interest" description="Disordered" evidence="1">
    <location>
        <begin position="68"/>
        <end position="102"/>
    </location>
</feature>
<dbReference type="EMBL" id="FOFD01000004">
    <property type="protein sequence ID" value="SER28474.1"/>
    <property type="molecule type" value="Genomic_DNA"/>
</dbReference>
<protein>
    <submittedName>
        <fullName evidence="2">Uncharacterized protein</fullName>
    </submittedName>
</protein>
<keyword evidence="3" id="KW-1185">Reference proteome</keyword>
<feature type="region of interest" description="Disordered" evidence="1">
    <location>
        <begin position="1"/>
        <end position="37"/>
    </location>
</feature>
<dbReference type="Proteomes" id="UP000199114">
    <property type="component" value="Unassembled WGS sequence"/>
</dbReference>